<dbReference type="Gene3D" id="1.10.238.10">
    <property type="entry name" value="EF-hand"/>
    <property type="match status" value="1"/>
</dbReference>
<proteinExistence type="predicted"/>
<dbReference type="GO" id="GO:0097602">
    <property type="term" value="F:cullin family protein binding"/>
    <property type="evidence" value="ECO:0007669"/>
    <property type="project" value="TreeGrafter"/>
</dbReference>
<dbReference type="GO" id="GO:0045116">
    <property type="term" value="P:protein neddylation"/>
    <property type="evidence" value="ECO:0007669"/>
    <property type="project" value="TreeGrafter"/>
</dbReference>
<dbReference type="Gene3D" id="1.10.8.10">
    <property type="entry name" value="DNA helicase RuvA subunit, C-terminal domain"/>
    <property type="match status" value="1"/>
</dbReference>
<dbReference type="InterPro" id="IPR009060">
    <property type="entry name" value="UBA-like_sf"/>
</dbReference>
<dbReference type="SUPFAM" id="SSF46934">
    <property type="entry name" value="UBA-like"/>
    <property type="match status" value="1"/>
</dbReference>
<dbReference type="EMBL" id="JAAAJB010000432">
    <property type="protein sequence ID" value="KAG0255981.1"/>
    <property type="molecule type" value="Genomic_DNA"/>
</dbReference>
<name>A0A9P6U268_9FUNG</name>
<evidence type="ECO:0000313" key="5">
    <source>
        <dbReference type="Proteomes" id="UP000807716"/>
    </source>
</evidence>
<comment type="function">
    <text evidence="2">Neddylation of cullins play an essential role in the regulation of SCF-type complexes activity.</text>
</comment>
<dbReference type="FunFam" id="1.10.238.200:FF:000003">
    <property type="entry name" value="DCN1-like protein 3"/>
    <property type="match status" value="1"/>
</dbReference>
<keyword evidence="5" id="KW-1185">Reference proteome</keyword>
<dbReference type="InterPro" id="IPR042460">
    <property type="entry name" value="DCN1-like_PONY"/>
</dbReference>
<dbReference type="Gene3D" id="1.10.238.200">
    <property type="entry name" value="Cullin, PONY binding domain"/>
    <property type="match status" value="1"/>
</dbReference>
<keyword evidence="1" id="KW-0833">Ubl conjugation pathway</keyword>
<gene>
    <name evidence="4" type="ORF">DFQ27_005980</name>
</gene>
<evidence type="ECO:0000313" key="4">
    <source>
        <dbReference type="EMBL" id="KAG0255981.1"/>
    </source>
</evidence>
<dbReference type="PANTHER" id="PTHR12281:SF31">
    <property type="entry name" value="DCN1-LIKE PROTEIN 3"/>
    <property type="match status" value="1"/>
</dbReference>
<dbReference type="FunFam" id="1.10.238.10:FF:000030">
    <property type="entry name" value="DCN1-like protein"/>
    <property type="match status" value="1"/>
</dbReference>
<evidence type="ECO:0000256" key="1">
    <source>
        <dbReference type="ARBA" id="ARBA00022786"/>
    </source>
</evidence>
<accession>A0A9P6U268</accession>
<dbReference type="Proteomes" id="UP000807716">
    <property type="component" value="Unassembled WGS sequence"/>
</dbReference>
<sequence length="261" mass="29917">MSSYSSLNADQRSKVETVSSITNIKQQAAINLLRDSNWDIQVAVNNHYGNSTASSVPKTNGKHSGRPATVNPKLIEQIFDQYKDDPDHILIDGMVRFCGDLEVEPTDVVMIVMAWHLKAETMCEFTRAGFLEGWTQLKCDTIEKMRASIETMRQELKDDATFKQIYQFSFSFGLSENQKSLPIDIAIPYWKMLLEDRFPLLDMWCDYVGEVYKHSISKDTWYLLLDFVTQVGSDFSNYDPYGAWPVLIDDFVEYGQAKLQA</sequence>
<dbReference type="AlphaFoldDB" id="A0A9P6U268"/>
<reference evidence="4" key="1">
    <citation type="journal article" date="2020" name="Fungal Divers.">
        <title>Resolving the Mortierellaceae phylogeny through synthesis of multi-gene phylogenetics and phylogenomics.</title>
        <authorList>
            <person name="Vandepol N."/>
            <person name="Liber J."/>
            <person name="Desiro A."/>
            <person name="Na H."/>
            <person name="Kennedy M."/>
            <person name="Barry K."/>
            <person name="Grigoriev I.V."/>
            <person name="Miller A.N."/>
            <person name="O'Donnell K."/>
            <person name="Stajich J.E."/>
            <person name="Bonito G."/>
        </authorList>
    </citation>
    <scope>NUCLEOTIDE SEQUENCE</scope>
    <source>
        <strain evidence="4">BC1065</strain>
    </source>
</reference>
<protein>
    <recommendedName>
        <fullName evidence="2">Defective in cullin neddylation protein</fullName>
    </recommendedName>
</protein>
<organism evidence="4 5">
    <name type="scientific">Actinomortierella ambigua</name>
    <dbReference type="NCBI Taxonomy" id="1343610"/>
    <lineage>
        <taxon>Eukaryota</taxon>
        <taxon>Fungi</taxon>
        <taxon>Fungi incertae sedis</taxon>
        <taxon>Mucoromycota</taxon>
        <taxon>Mortierellomycotina</taxon>
        <taxon>Mortierellomycetes</taxon>
        <taxon>Mortierellales</taxon>
        <taxon>Mortierellaceae</taxon>
        <taxon>Actinomortierella</taxon>
    </lineage>
</organism>
<dbReference type="GO" id="GO:0032182">
    <property type="term" value="F:ubiquitin-like protein binding"/>
    <property type="evidence" value="ECO:0007669"/>
    <property type="project" value="TreeGrafter"/>
</dbReference>
<dbReference type="InterPro" id="IPR014764">
    <property type="entry name" value="DCN-prot"/>
</dbReference>
<feature type="domain" description="DCUN1" evidence="3">
    <location>
        <begin position="70"/>
        <end position="256"/>
    </location>
</feature>
<dbReference type="OrthoDB" id="286637at2759"/>
<dbReference type="InterPro" id="IPR005176">
    <property type="entry name" value="PONY_dom"/>
</dbReference>
<dbReference type="GO" id="GO:0000151">
    <property type="term" value="C:ubiquitin ligase complex"/>
    <property type="evidence" value="ECO:0007669"/>
    <property type="project" value="TreeGrafter"/>
</dbReference>
<dbReference type="PANTHER" id="PTHR12281">
    <property type="entry name" value="RP42 RELATED"/>
    <property type="match status" value="1"/>
</dbReference>
<dbReference type="GO" id="GO:0031624">
    <property type="term" value="F:ubiquitin conjugating enzyme binding"/>
    <property type="evidence" value="ECO:0007669"/>
    <property type="project" value="TreeGrafter"/>
</dbReference>
<evidence type="ECO:0000256" key="2">
    <source>
        <dbReference type="RuleBase" id="RU410713"/>
    </source>
</evidence>
<dbReference type="Pfam" id="PF14555">
    <property type="entry name" value="UBA_4"/>
    <property type="match status" value="1"/>
</dbReference>
<evidence type="ECO:0000259" key="3">
    <source>
        <dbReference type="PROSITE" id="PS51229"/>
    </source>
</evidence>
<dbReference type="PROSITE" id="PS51229">
    <property type="entry name" value="DCUN1"/>
    <property type="match status" value="1"/>
</dbReference>
<dbReference type="GO" id="GO:0005886">
    <property type="term" value="C:plasma membrane"/>
    <property type="evidence" value="ECO:0007669"/>
    <property type="project" value="UniProtKB-ARBA"/>
</dbReference>
<dbReference type="Pfam" id="PF03556">
    <property type="entry name" value="Cullin_binding"/>
    <property type="match status" value="1"/>
</dbReference>
<comment type="caution">
    <text evidence="4">The sequence shown here is derived from an EMBL/GenBank/DDBJ whole genome shotgun (WGS) entry which is preliminary data.</text>
</comment>